<dbReference type="Pfam" id="PF25873">
    <property type="entry name" value="WHD_MalT"/>
    <property type="match status" value="1"/>
</dbReference>
<evidence type="ECO:0000256" key="2">
    <source>
        <dbReference type="ARBA" id="ARBA00023125"/>
    </source>
</evidence>
<evidence type="ECO:0000259" key="5">
    <source>
        <dbReference type="PROSITE" id="PS50043"/>
    </source>
</evidence>
<dbReference type="RefSeq" id="WP_148067252.1">
    <property type="nucleotide sequence ID" value="NZ_VRZA01000002.1"/>
</dbReference>
<dbReference type="SUPFAM" id="SSF52540">
    <property type="entry name" value="P-loop containing nucleoside triphosphate hydrolases"/>
    <property type="match status" value="1"/>
</dbReference>
<accession>A0A5C9A7Z1</accession>
<reference evidence="6 7" key="1">
    <citation type="submission" date="2019-08" db="EMBL/GenBank/DDBJ databases">
        <title>Parahaliea maris sp. nov., isolated from the surface seawater.</title>
        <authorList>
            <person name="Liu Y."/>
        </authorList>
    </citation>
    <scope>NUCLEOTIDE SEQUENCE [LARGE SCALE GENOMIC DNA]</scope>
    <source>
        <strain evidence="6 7">HSLHS9</strain>
    </source>
</reference>
<dbReference type="Gene3D" id="1.10.10.10">
    <property type="entry name" value="Winged helix-like DNA-binding domain superfamily/Winged helix DNA-binding domain"/>
    <property type="match status" value="1"/>
</dbReference>
<evidence type="ECO:0000256" key="4">
    <source>
        <dbReference type="SAM" id="MobiDB-lite"/>
    </source>
</evidence>
<proteinExistence type="predicted"/>
<dbReference type="CDD" id="cd06170">
    <property type="entry name" value="LuxR_C_like"/>
    <property type="match status" value="1"/>
</dbReference>
<dbReference type="Pfam" id="PF17874">
    <property type="entry name" value="TPR_MalT"/>
    <property type="match status" value="1"/>
</dbReference>
<dbReference type="GO" id="GO:0006355">
    <property type="term" value="P:regulation of DNA-templated transcription"/>
    <property type="evidence" value="ECO:0007669"/>
    <property type="project" value="InterPro"/>
</dbReference>
<feature type="domain" description="HTH luxR-type" evidence="5">
    <location>
        <begin position="788"/>
        <end position="853"/>
    </location>
</feature>
<evidence type="ECO:0000256" key="1">
    <source>
        <dbReference type="ARBA" id="ARBA00023015"/>
    </source>
</evidence>
<dbReference type="InterPro" id="IPR059106">
    <property type="entry name" value="WHD_MalT"/>
</dbReference>
<protein>
    <recommendedName>
        <fullName evidence="5">HTH luxR-type domain-containing protein</fullName>
    </recommendedName>
</protein>
<keyword evidence="7" id="KW-1185">Reference proteome</keyword>
<dbReference type="GO" id="GO:0003677">
    <property type="term" value="F:DNA binding"/>
    <property type="evidence" value="ECO:0007669"/>
    <property type="project" value="UniProtKB-KW"/>
</dbReference>
<dbReference type="SUPFAM" id="SSF48452">
    <property type="entry name" value="TPR-like"/>
    <property type="match status" value="1"/>
</dbReference>
<dbReference type="InterPro" id="IPR011990">
    <property type="entry name" value="TPR-like_helical_dom_sf"/>
</dbReference>
<dbReference type="InterPro" id="IPR027417">
    <property type="entry name" value="P-loop_NTPase"/>
</dbReference>
<dbReference type="PROSITE" id="PS00622">
    <property type="entry name" value="HTH_LUXR_1"/>
    <property type="match status" value="1"/>
</dbReference>
<dbReference type="SMART" id="SM00421">
    <property type="entry name" value="HTH_LUXR"/>
    <property type="match status" value="1"/>
</dbReference>
<dbReference type="InterPro" id="IPR041617">
    <property type="entry name" value="TPR_MalT"/>
</dbReference>
<evidence type="ECO:0000313" key="6">
    <source>
        <dbReference type="EMBL" id="TXS95341.1"/>
    </source>
</evidence>
<dbReference type="PROSITE" id="PS50043">
    <property type="entry name" value="HTH_LUXR_2"/>
    <property type="match status" value="1"/>
</dbReference>
<dbReference type="SUPFAM" id="SSF46894">
    <property type="entry name" value="C-terminal effector domain of the bipartite response regulators"/>
    <property type="match status" value="1"/>
</dbReference>
<dbReference type="Proteomes" id="UP000321039">
    <property type="component" value="Unassembled WGS sequence"/>
</dbReference>
<dbReference type="AlphaFoldDB" id="A0A5C9A7Z1"/>
<organism evidence="6 7">
    <name type="scientific">Parahaliea maris</name>
    <dbReference type="NCBI Taxonomy" id="2716870"/>
    <lineage>
        <taxon>Bacteria</taxon>
        <taxon>Pseudomonadati</taxon>
        <taxon>Pseudomonadota</taxon>
        <taxon>Gammaproteobacteria</taxon>
        <taxon>Cellvibrionales</taxon>
        <taxon>Halieaceae</taxon>
        <taxon>Parahaliea</taxon>
    </lineage>
</organism>
<keyword evidence="3" id="KW-0804">Transcription</keyword>
<name>A0A5C9A7Z1_9GAMM</name>
<dbReference type="InterPro" id="IPR016032">
    <property type="entry name" value="Sig_transdc_resp-reg_C-effctor"/>
</dbReference>
<dbReference type="Gene3D" id="1.25.40.10">
    <property type="entry name" value="Tetratricopeptide repeat domain"/>
    <property type="match status" value="1"/>
</dbReference>
<dbReference type="EMBL" id="VRZA01000002">
    <property type="protein sequence ID" value="TXS95341.1"/>
    <property type="molecule type" value="Genomic_DNA"/>
</dbReference>
<dbReference type="Pfam" id="PF00196">
    <property type="entry name" value="GerE"/>
    <property type="match status" value="1"/>
</dbReference>
<dbReference type="PANTHER" id="PTHR44688">
    <property type="entry name" value="DNA-BINDING TRANSCRIPTIONAL ACTIVATOR DEVR_DOSR"/>
    <property type="match status" value="1"/>
</dbReference>
<feature type="region of interest" description="Disordered" evidence="4">
    <location>
        <begin position="774"/>
        <end position="794"/>
    </location>
</feature>
<keyword evidence="2" id="KW-0238">DNA-binding</keyword>
<gene>
    <name evidence="6" type="ORF">FV139_05445</name>
</gene>
<dbReference type="PANTHER" id="PTHR44688:SF16">
    <property type="entry name" value="DNA-BINDING TRANSCRIPTIONAL ACTIVATOR DEVR_DOSR"/>
    <property type="match status" value="1"/>
</dbReference>
<evidence type="ECO:0000256" key="3">
    <source>
        <dbReference type="ARBA" id="ARBA00023163"/>
    </source>
</evidence>
<dbReference type="InterPro" id="IPR000792">
    <property type="entry name" value="Tscrpt_reg_LuxR_C"/>
</dbReference>
<evidence type="ECO:0000313" key="7">
    <source>
        <dbReference type="Proteomes" id="UP000321039"/>
    </source>
</evidence>
<dbReference type="PRINTS" id="PR00038">
    <property type="entry name" value="HTHLUXR"/>
</dbReference>
<keyword evidence="1" id="KW-0805">Transcription regulation</keyword>
<comment type="caution">
    <text evidence="6">The sequence shown here is derived from an EMBL/GenBank/DDBJ whole genome shotgun (WGS) entry which is preliminary data.</text>
</comment>
<dbReference type="InterPro" id="IPR036388">
    <property type="entry name" value="WH-like_DNA-bd_sf"/>
</dbReference>
<sequence>MIARDSLFSAIDTATPARLLCAAAPAGYGKSILLAQLYGRLLQVGVATAWLTLDQADNDLSRFLGFLGRALASAGVETGNIERYSGSDRTLQILDALAAARHRFTLFIDECEAINSSAVLACLRQLIEHLPPGGQVVLATRTVADMGLSRWRGRGEVVELGVEELRFSEDEAHQLVESVCAARFSQGDLQALHQATEGWPVALWLAAQVLRNAPDRKHMAGSFSGSTQVISDYLSEEVFAAQTQSVQAFLIRCSVLPYLIVEACNAVCGIDHSEQILVSLANANLFISPIAGQPQCYRLHRLFADFLQTQLERRLPGERQRLQARAAHWYLDEGRVVPAIELGIAADDLEFALPLLEQHSERLLGEGRSRLVAGLLDSVPEAALEPWPQLRTAHLWAVAFTRSATEAMELLQRREHASPFGDATALRPMLQVILDRHDGALEEARQLLEIFPASPSFPRAILQVSLAYELLVHRAPDEARDIIDQGRIAGLVDYNRFSSMFAQSVEVVIHLFAGHLRTALVQLQTTLREVGAGSTIIGILLAEALYETGQLEESVRLLDTYLPAMAEQGIPDHLIVGYRTRARIHFLHGDIDAALQALTKLEHLGYHNDNQRLVASARLERANLALRRGQYEAAGEFLARARACSGWQNTNSLWLFANDIETPDLVQLRLALHQGAAHDLQPELRRLLSKAEQGQQTRRAMKLRLLLACAELQQGHRARALRRFEQLLDHARTEGYRRLLLDEKAILQPLLQSAARETGGAADCEQLLEVLCRDPGSNRPPPAPTPKVEGLQEHPTDRELEVLALLSEGLSNQEISERMFISVSTVRAHLRNINGKLAASSRTQAVAIARKHGLLN</sequence>